<dbReference type="AlphaFoldDB" id="A0A0E9TR50"/>
<sequence>MYAIPVQHCTGRSYTGRHYTAVASNVNTTRWSVGP</sequence>
<reference evidence="1" key="1">
    <citation type="submission" date="2014-11" db="EMBL/GenBank/DDBJ databases">
        <authorList>
            <person name="Amaro Gonzalez C."/>
        </authorList>
    </citation>
    <scope>NUCLEOTIDE SEQUENCE</scope>
</reference>
<accession>A0A0E9TR50</accession>
<organism evidence="1">
    <name type="scientific">Anguilla anguilla</name>
    <name type="common">European freshwater eel</name>
    <name type="synonym">Muraena anguilla</name>
    <dbReference type="NCBI Taxonomy" id="7936"/>
    <lineage>
        <taxon>Eukaryota</taxon>
        <taxon>Metazoa</taxon>
        <taxon>Chordata</taxon>
        <taxon>Craniata</taxon>
        <taxon>Vertebrata</taxon>
        <taxon>Euteleostomi</taxon>
        <taxon>Actinopterygii</taxon>
        <taxon>Neopterygii</taxon>
        <taxon>Teleostei</taxon>
        <taxon>Anguilliformes</taxon>
        <taxon>Anguillidae</taxon>
        <taxon>Anguilla</taxon>
    </lineage>
</organism>
<reference evidence="1" key="2">
    <citation type="journal article" date="2015" name="Fish Shellfish Immunol.">
        <title>Early steps in the European eel (Anguilla anguilla)-Vibrio vulnificus interaction in the gills: Role of the RtxA13 toxin.</title>
        <authorList>
            <person name="Callol A."/>
            <person name="Pajuelo D."/>
            <person name="Ebbesson L."/>
            <person name="Teles M."/>
            <person name="MacKenzie S."/>
            <person name="Amaro C."/>
        </authorList>
    </citation>
    <scope>NUCLEOTIDE SEQUENCE</scope>
</reference>
<dbReference type="EMBL" id="GBXM01053232">
    <property type="protein sequence ID" value="JAH55345.1"/>
    <property type="molecule type" value="Transcribed_RNA"/>
</dbReference>
<protein>
    <submittedName>
        <fullName evidence="1">Uncharacterized protein</fullName>
    </submittedName>
</protein>
<proteinExistence type="predicted"/>
<evidence type="ECO:0000313" key="1">
    <source>
        <dbReference type="EMBL" id="JAH55345.1"/>
    </source>
</evidence>
<name>A0A0E9TR50_ANGAN</name>